<dbReference type="SMART" id="SM00866">
    <property type="entry name" value="UTRA"/>
    <property type="match status" value="1"/>
</dbReference>
<dbReference type="PRINTS" id="PR00035">
    <property type="entry name" value="HTHGNTR"/>
</dbReference>
<dbReference type="InterPro" id="IPR011663">
    <property type="entry name" value="UTRA"/>
</dbReference>
<gene>
    <name evidence="6" type="primary">ubiC</name>
</gene>
<dbReference type="InterPro" id="IPR036388">
    <property type="entry name" value="WH-like_DNA-bd_sf"/>
</dbReference>
<evidence type="ECO:0000256" key="2">
    <source>
        <dbReference type="ARBA" id="ARBA00023125"/>
    </source>
</evidence>
<protein>
    <submittedName>
        <fullName evidence="6">UbiC transcription regulator-associated protein</fullName>
    </submittedName>
</protein>
<dbReference type="Pfam" id="PF07702">
    <property type="entry name" value="UTRA"/>
    <property type="match status" value="1"/>
</dbReference>
<organism evidence="6">
    <name type="scientific">Cereibacter sphaeroides (strain ATCC 17023 / DSM 158 / JCM 6121 / CCUG 31486 / LMG 2827 / NBRC 12203 / NCIMB 8253 / ATH 2.4.1.)</name>
    <name type="common">Rhodobacter sphaeroides</name>
    <dbReference type="NCBI Taxonomy" id="272943"/>
    <lineage>
        <taxon>Bacteria</taxon>
        <taxon>Pseudomonadati</taxon>
        <taxon>Pseudomonadota</taxon>
        <taxon>Alphaproteobacteria</taxon>
        <taxon>Rhodobacterales</taxon>
        <taxon>Paracoccaceae</taxon>
        <taxon>Cereibacter</taxon>
    </lineage>
</organism>
<evidence type="ECO:0000256" key="3">
    <source>
        <dbReference type="ARBA" id="ARBA00023163"/>
    </source>
</evidence>
<dbReference type="SUPFAM" id="SSF64288">
    <property type="entry name" value="Chorismate lyase-like"/>
    <property type="match status" value="1"/>
</dbReference>
<dbReference type="PROSITE" id="PS50949">
    <property type="entry name" value="HTH_GNTR"/>
    <property type="match status" value="1"/>
</dbReference>
<evidence type="ECO:0000259" key="5">
    <source>
        <dbReference type="PROSITE" id="PS50949"/>
    </source>
</evidence>
<dbReference type="InterPro" id="IPR000524">
    <property type="entry name" value="Tscrpt_reg_HTH_GntR"/>
</dbReference>
<keyword evidence="2" id="KW-0238">DNA-binding</keyword>
<dbReference type="InterPro" id="IPR036390">
    <property type="entry name" value="WH_DNA-bd_sf"/>
</dbReference>
<dbReference type="AlphaFoldDB" id="D5K8E6"/>
<keyword evidence="3" id="KW-0804">Transcription</keyword>
<evidence type="ECO:0000313" key="6">
    <source>
        <dbReference type="EMBL" id="ADE06005.1"/>
    </source>
</evidence>
<dbReference type="GO" id="GO:0003677">
    <property type="term" value="F:DNA binding"/>
    <property type="evidence" value="ECO:0007669"/>
    <property type="project" value="UniProtKB-KW"/>
</dbReference>
<feature type="region of interest" description="Disordered" evidence="4">
    <location>
        <begin position="1"/>
        <end position="20"/>
    </location>
</feature>
<dbReference type="PANTHER" id="PTHR44846:SF1">
    <property type="entry name" value="MANNOSYL-D-GLYCERATE TRANSPORT_METABOLISM SYSTEM REPRESSOR MNGR-RELATED"/>
    <property type="match status" value="1"/>
</dbReference>
<dbReference type="EMBL" id="GU475129">
    <property type="protein sequence ID" value="ADE06005.1"/>
    <property type="molecule type" value="Genomic_DNA"/>
</dbReference>
<evidence type="ECO:0000256" key="1">
    <source>
        <dbReference type="ARBA" id="ARBA00023015"/>
    </source>
</evidence>
<dbReference type="GO" id="GO:0045892">
    <property type="term" value="P:negative regulation of DNA-templated transcription"/>
    <property type="evidence" value="ECO:0007669"/>
    <property type="project" value="TreeGrafter"/>
</dbReference>
<dbReference type="PANTHER" id="PTHR44846">
    <property type="entry name" value="MANNOSYL-D-GLYCERATE TRANSPORT/METABOLISM SYSTEM REPRESSOR MNGR-RELATED"/>
    <property type="match status" value="1"/>
</dbReference>
<reference evidence="6" key="1">
    <citation type="submission" date="2010-01" db="EMBL/GenBank/DDBJ databases">
        <title>The influence of spaceflight on Rhodobacter sphaeroides.</title>
        <authorList>
            <person name="Dang L."/>
            <person name="Pang X."/>
            <person name="Yin H."/>
            <person name="Jin M."/>
        </authorList>
    </citation>
    <scope>NUCLEOTIDE SEQUENCE</scope>
    <source>
        <strain evidence="6">ATCC 17023</strain>
    </source>
</reference>
<dbReference type="InterPro" id="IPR050679">
    <property type="entry name" value="Bact_HTH_transcr_reg"/>
</dbReference>
<evidence type="ECO:0000256" key="4">
    <source>
        <dbReference type="SAM" id="MobiDB-lite"/>
    </source>
</evidence>
<name>D5K8E6_CERS4</name>
<dbReference type="GO" id="GO:0003700">
    <property type="term" value="F:DNA-binding transcription factor activity"/>
    <property type="evidence" value="ECO:0007669"/>
    <property type="project" value="InterPro"/>
</dbReference>
<proteinExistence type="predicted"/>
<feature type="domain" description="HTH gntR-type" evidence="5">
    <location>
        <begin position="43"/>
        <end position="111"/>
    </location>
</feature>
<accession>D5K8E6</accession>
<dbReference type="Gene3D" id="3.40.1410.10">
    <property type="entry name" value="Chorismate lyase-like"/>
    <property type="match status" value="1"/>
</dbReference>
<dbReference type="CDD" id="cd07377">
    <property type="entry name" value="WHTH_GntR"/>
    <property type="match status" value="1"/>
</dbReference>
<dbReference type="SUPFAM" id="SSF46785">
    <property type="entry name" value="Winged helix' DNA-binding domain"/>
    <property type="match status" value="1"/>
</dbReference>
<dbReference type="Pfam" id="PF00392">
    <property type="entry name" value="GntR"/>
    <property type="match status" value="1"/>
</dbReference>
<dbReference type="InterPro" id="IPR028978">
    <property type="entry name" value="Chorismate_lyase_/UTRA_dom_sf"/>
</dbReference>
<keyword evidence="1" id="KW-0805">Transcription regulation</keyword>
<dbReference type="Gene3D" id="1.10.10.10">
    <property type="entry name" value="Winged helix-like DNA-binding domain superfamily/Winged helix DNA-binding domain"/>
    <property type="match status" value="1"/>
</dbReference>
<dbReference type="SMART" id="SM00345">
    <property type="entry name" value="HTH_GNTR"/>
    <property type="match status" value="1"/>
</dbReference>
<sequence length="278" mass="30895">MFRGQHSTVQRRGRPSYDMEDGDSAEAFRAFAAGVALQREDPSPLWVQLKNRIEHAILDGTLPENARLPSEQAMCSMFDLSRPVIRNALQALAGEGRVIKQPRKGMFVAPRAPELAFMTSALGVFDDLSAKGYKVTVKTYEFGLHPANEDERRVFKLPEGFQVIRALRVYHANETPLTHTLISLPAHRLPGFEKLDMEGRSIFGTIRELYGLTVARADRWLKGAIVPPEVAARMGVPPGGAMIAIESVAYDHDGNALEYYRAYYNSEVAPIHVAPTPH</sequence>